<reference evidence="2" key="1">
    <citation type="submission" date="2020-05" db="EMBL/GenBank/DDBJ databases">
        <title>Mycena genomes resolve the evolution of fungal bioluminescence.</title>
        <authorList>
            <person name="Tsai I.J."/>
        </authorList>
    </citation>
    <scope>NUCLEOTIDE SEQUENCE</scope>
    <source>
        <strain evidence="2">160909Yilan</strain>
    </source>
</reference>
<sequence>MPSKATSSSITRSRRREDGMELVAEEEEVFSTLCTLSFLDLTLSCFSSILWPLRRLFPHETAFIAVRRAVCMHISGLQRLPPSSLLGTADASADAITPIPRPSSLCVNAESESRPAQEAVAVPHMGAASEYWKEIGDDGVWFLFAASYPRSRCLPDPLRHAVHPVYPYGSREKFRSKHLGSGILSFVSSHRAVRDASAGDACPPCTGYSPLHDTALAMRVVLVFISAVHLSPHEDDNEDGRRPHRHTRTATSPAHDRVTPRSK</sequence>
<name>A0A8H6XN94_9AGAR</name>
<gene>
    <name evidence="2" type="ORF">MSAN_01951200</name>
</gene>
<keyword evidence="3" id="KW-1185">Reference proteome</keyword>
<protein>
    <submittedName>
        <fullName evidence="2">Uncharacterized protein</fullName>
    </submittedName>
</protein>
<comment type="caution">
    <text evidence="2">The sequence shown here is derived from an EMBL/GenBank/DDBJ whole genome shotgun (WGS) entry which is preliminary data.</text>
</comment>
<dbReference type="Proteomes" id="UP000623467">
    <property type="component" value="Unassembled WGS sequence"/>
</dbReference>
<organism evidence="2 3">
    <name type="scientific">Mycena sanguinolenta</name>
    <dbReference type="NCBI Taxonomy" id="230812"/>
    <lineage>
        <taxon>Eukaryota</taxon>
        <taxon>Fungi</taxon>
        <taxon>Dikarya</taxon>
        <taxon>Basidiomycota</taxon>
        <taxon>Agaricomycotina</taxon>
        <taxon>Agaricomycetes</taxon>
        <taxon>Agaricomycetidae</taxon>
        <taxon>Agaricales</taxon>
        <taxon>Marasmiineae</taxon>
        <taxon>Mycenaceae</taxon>
        <taxon>Mycena</taxon>
    </lineage>
</organism>
<feature type="compositionally biased region" description="Basic and acidic residues" evidence="1">
    <location>
        <begin position="254"/>
        <end position="263"/>
    </location>
</feature>
<accession>A0A8H6XN94</accession>
<evidence type="ECO:0000256" key="1">
    <source>
        <dbReference type="SAM" id="MobiDB-lite"/>
    </source>
</evidence>
<dbReference type="EMBL" id="JACAZH010000022">
    <property type="protein sequence ID" value="KAF7343709.1"/>
    <property type="molecule type" value="Genomic_DNA"/>
</dbReference>
<evidence type="ECO:0000313" key="3">
    <source>
        <dbReference type="Proteomes" id="UP000623467"/>
    </source>
</evidence>
<feature type="region of interest" description="Disordered" evidence="1">
    <location>
        <begin position="233"/>
        <end position="263"/>
    </location>
</feature>
<dbReference type="AlphaFoldDB" id="A0A8H6XN94"/>
<proteinExistence type="predicted"/>
<evidence type="ECO:0000313" key="2">
    <source>
        <dbReference type="EMBL" id="KAF7343709.1"/>
    </source>
</evidence>